<gene>
    <name evidence="1" type="ORF">TNCV_2607911</name>
</gene>
<comment type="caution">
    <text evidence="1">The sequence shown here is derived from an EMBL/GenBank/DDBJ whole genome shotgun (WGS) entry which is preliminary data.</text>
</comment>
<dbReference type="Proteomes" id="UP000887159">
    <property type="component" value="Unassembled WGS sequence"/>
</dbReference>
<reference evidence="1" key="1">
    <citation type="submission" date="2020-08" db="EMBL/GenBank/DDBJ databases">
        <title>Multicomponent nature underlies the extraordinary mechanical properties of spider dragline silk.</title>
        <authorList>
            <person name="Kono N."/>
            <person name="Nakamura H."/>
            <person name="Mori M."/>
            <person name="Yoshida Y."/>
            <person name="Ohtoshi R."/>
            <person name="Malay A.D."/>
            <person name="Moran D.A.P."/>
            <person name="Tomita M."/>
            <person name="Numata K."/>
            <person name="Arakawa K."/>
        </authorList>
    </citation>
    <scope>NUCLEOTIDE SEQUENCE</scope>
</reference>
<proteinExistence type="predicted"/>
<dbReference type="AlphaFoldDB" id="A0A8X6RTQ7"/>
<evidence type="ECO:0000313" key="1">
    <source>
        <dbReference type="EMBL" id="GFY01607.1"/>
    </source>
</evidence>
<organism evidence="1 2">
    <name type="scientific">Trichonephila clavipes</name>
    <name type="common">Golden silk orbweaver</name>
    <name type="synonym">Nephila clavipes</name>
    <dbReference type="NCBI Taxonomy" id="2585209"/>
    <lineage>
        <taxon>Eukaryota</taxon>
        <taxon>Metazoa</taxon>
        <taxon>Ecdysozoa</taxon>
        <taxon>Arthropoda</taxon>
        <taxon>Chelicerata</taxon>
        <taxon>Arachnida</taxon>
        <taxon>Araneae</taxon>
        <taxon>Araneomorphae</taxon>
        <taxon>Entelegynae</taxon>
        <taxon>Araneoidea</taxon>
        <taxon>Nephilidae</taxon>
        <taxon>Trichonephila</taxon>
    </lineage>
</organism>
<keyword evidence="2" id="KW-1185">Reference proteome</keyword>
<accession>A0A8X6RTQ7</accession>
<sequence length="113" mass="13218">MVQKHRILHNTPTYAIFKSYRFVFFSSPIIQPDDIRNGIEEVVDLARQINLEVDGNDVRELLDSHHQERTMDELVEVQKQEQNIQEHGPIQSRRSVGNLTEGISLIIKELHKF</sequence>
<evidence type="ECO:0000313" key="2">
    <source>
        <dbReference type="Proteomes" id="UP000887159"/>
    </source>
</evidence>
<name>A0A8X6RTQ7_TRICX</name>
<dbReference type="EMBL" id="BMAU01021229">
    <property type="protein sequence ID" value="GFY01607.1"/>
    <property type="molecule type" value="Genomic_DNA"/>
</dbReference>
<protein>
    <submittedName>
        <fullName evidence="1">Uncharacterized protein</fullName>
    </submittedName>
</protein>